<dbReference type="Proteomes" id="UP000077037">
    <property type="component" value="Unassembled WGS sequence"/>
</dbReference>
<sequence length="206" mass="23331">MTVRYLDDAQRKWVRDWYRAIHPSDIPAKLPPVLTGLGRQARAQLRRCSTIEELITESAALRLAGPLLELEAQKKYEQFKNGYAAIGMVAGVLAHVREDAPDGRGLATRLGGEQPNMSELRFTRLMRAEADEDFYRMMCRAVQLADGKADVAELADDIIAWAVERKTFYVDPASRMKSRWARDYYLPAQTRAAKQDKQNTTSENPA</sequence>
<name>A0A157QU76_9BORD</name>
<evidence type="ECO:0000313" key="1">
    <source>
        <dbReference type="EMBL" id="SAI49228.1"/>
    </source>
</evidence>
<dbReference type="InterPro" id="IPR038287">
    <property type="entry name" value="Cse2_sf"/>
</dbReference>
<dbReference type="RefSeq" id="WP_066417800.1">
    <property type="nucleotide sequence ID" value="NZ_FKBS01000025.1"/>
</dbReference>
<proteinExistence type="predicted"/>
<dbReference type="CDD" id="cd09731">
    <property type="entry name" value="Cse2_I-E"/>
    <property type="match status" value="1"/>
</dbReference>
<dbReference type="Pfam" id="PF09485">
    <property type="entry name" value="CRISPR_Cse2"/>
    <property type="match status" value="1"/>
</dbReference>
<dbReference type="EMBL" id="FKBS01000025">
    <property type="protein sequence ID" value="SAI49228.1"/>
    <property type="molecule type" value="Genomic_DNA"/>
</dbReference>
<dbReference type="InterPro" id="IPR013382">
    <property type="entry name" value="CRISPR-assoc_prot_Cse2"/>
</dbReference>
<reference evidence="1 2" key="1">
    <citation type="submission" date="2016-03" db="EMBL/GenBank/DDBJ databases">
        <authorList>
            <consortium name="Pathogen Informatics"/>
        </authorList>
    </citation>
    <scope>NUCLEOTIDE SEQUENCE [LARGE SCALE GENOMIC DNA]</scope>
    <source>
        <strain evidence="1 2">NCTC13364</strain>
    </source>
</reference>
<evidence type="ECO:0000313" key="2">
    <source>
        <dbReference type="Proteomes" id="UP000077037"/>
    </source>
</evidence>
<dbReference type="NCBIfam" id="TIGR02548">
    <property type="entry name" value="casB_cse2"/>
    <property type="match status" value="1"/>
</dbReference>
<dbReference type="Gene3D" id="1.10.520.40">
    <property type="entry name" value="CRISPR-associated protein Cse2"/>
    <property type="match status" value="1"/>
</dbReference>
<protein>
    <submittedName>
        <fullName evidence="1">CRISPR-associated Cse2 family protein</fullName>
    </submittedName>
</protein>
<dbReference type="OrthoDB" id="5572740at2"/>
<accession>A0A157QU76</accession>
<dbReference type="AlphaFoldDB" id="A0A157QU76"/>
<organism evidence="1 2">
    <name type="scientific">Bordetella ansorpii</name>
    <dbReference type="NCBI Taxonomy" id="288768"/>
    <lineage>
        <taxon>Bacteria</taxon>
        <taxon>Pseudomonadati</taxon>
        <taxon>Pseudomonadota</taxon>
        <taxon>Betaproteobacteria</taxon>
        <taxon>Burkholderiales</taxon>
        <taxon>Alcaligenaceae</taxon>
        <taxon>Bordetella</taxon>
    </lineage>
</organism>
<gene>
    <name evidence="1" type="ORF">SAMEA1982600_04025</name>
</gene>